<protein>
    <submittedName>
        <fullName evidence="1">Uncharacterized protein</fullName>
    </submittedName>
</protein>
<dbReference type="AlphaFoldDB" id="A0A7W7J2D6"/>
<dbReference type="Proteomes" id="UP000561681">
    <property type="component" value="Unassembled WGS sequence"/>
</dbReference>
<reference evidence="1 2" key="1">
    <citation type="submission" date="2020-08" db="EMBL/GenBank/DDBJ databases">
        <title>Functional genomics of gut bacteria from endangered species of beetles.</title>
        <authorList>
            <person name="Carlos-Shanley C."/>
        </authorList>
    </citation>
    <scope>NUCLEOTIDE SEQUENCE [LARGE SCALE GENOMIC DNA]</scope>
    <source>
        <strain evidence="1 2">S00142</strain>
    </source>
</reference>
<name>A0A7W7J2D6_9FLAO</name>
<evidence type="ECO:0000313" key="2">
    <source>
        <dbReference type="Proteomes" id="UP000561681"/>
    </source>
</evidence>
<organism evidence="1 2">
    <name type="scientific">Flavobacterium nitrogenifigens</name>
    <dbReference type="NCBI Taxonomy" id="1617283"/>
    <lineage>
        <taxon>Bacteria</taxon>
        <taxon>Pseudomonadati</taxon>
        <taxon>Bacteroidota</taxon>
        <taxon>Flavobacteriia</taxon>
        <taxon>Flavobacteriales</taxon>
        <taxon>Flavobacteriaceae</taxon>
        <taxon>Flavobacterium</taxon>
    </lineage>
</organism>
<sequence length="109" mass="13255">MKATDFFIQKSESFLEELSAVELVPIQSRDFKDDFYMESLEKWHEDFFTLMSELENIRSQMELMFLEFDQGNYFLGKLNDFIPETEDVNKYYLHYLVKINLIFIAFLYE</sequence>
<evidence type="ECO:0000313" key="1">
    <source>
        <dbReference type="EMBL" id="MBB4804507.1"/>
    </source>
</evidence>
<keyword evidence="2" id="KW-1185">Reference proteome</keyword>
<dbReference type="EMBL" id="JACHLD010000010">
    <property type="protein sequence ID" value="MBB4804507.1"/>
    <property type="molecule type" value="Genomic_DNA"/>
</dbReference>
<comment type="caution">
    <text evidence="1">The sequence shown here is derived from an EMBL/GenBank/DDBJ whole genome shotgun (WGS) entry which is preliminary data.</text>
</comment>
<proteinExistence type="predicted"/>
<gene>
    <name evidence="1" type="ORF">HNP37_004599</name>
</gene>
<dbReference type="RefSeq" id="WP_184167795.1">
    <property type="nucleotide sequence ID" value="NZ_JACHLD010000010.1"/>
</dbReference>
<accession>A0A7W7J2D6</accession>